<feature type="compositionally biased region" description="Polar residues" evidence="1">
    <location>
        <begin position="375"/>
        <end position="445"/>
    </location>
</feature>
<keyword evidence="2" id="KW-0812">Transmembrane</keyword>
<evidence type="ECO:0000256" key="2">
    <source>
        <dbReference type="SAM" id="Phobius"/>
    </source>
</evidence>
<protein>
    <submittedName>
        <fullName evidence="3">Uncharacterized protein</fullName>
    </submittedName>
</protein>
<dbReference type="EMBL" id="MCGT01000016">
    <property type="protein sequence ID" value="ORX53187.1"/>
    <property type="molecule type" value="Genomic_DNA"/>
</dbReference>
<feature type="transmembrane region" description="Helical" evidence="2">
    <location>
        <begin position="251"/>
        <end position="271"/>
    </location>
</feature>
<evidence type="ECO:0000256" key="1">
    <source>
        <dbReference type="SAM" id="MobiDB-lite"/>
    </source>
</evidence>
<comment type="caution">
    <text evidence="3">The sequence shown here is derived from an EMBL/GenBank/DDBJ whole genome shotgun (WGS) entry which is preliminary data.</text>
</comment>
<feature type="transmembrane region" description="Helical" evidence="2">
    <location>
        <begin position="160"/>
        <end position="180"/>
    </location>
</feature>
<feature type="transmembrane region" description="Helical" evidence="2">
    <location>
        <begin position="283"/>
        <end position="308"/>
    </location>
</feature>
<reference evidence="3 4" key="1">
    <citation type="submission" date="2016-07" db="EMBL/GenBank/DDBJ databases">
        <title>Pervasive Adenine N6-methylation of Active Genes in Fungi.</title>
        <authorList>
            <consortium name="DOE Joint Genome Institute"/>
            <person name="Mondo S.J."/>
            <person name="Dannebaum R.O."/>
            <person name="Kuo R.C."/>
            <person name="Labutti K."/>
            <person name="Haridas S."/>
            <person name="Kuo A."/>
            <person name="Salamov A."/>
            <person name="Ahrendt S.R."/>
            <person name="Lipzen A."/>
            <person name="Sullivan W."/>
            <person name="Andreopoulos W.B."/>
            <person name="Clum A."/>
            <person name="Lindquist E."/>
            <person name="Daum C."/>
            <person name="Ramamoorthy G.K."/>
            <person name="Gryganskyi A."/>
            <person name="Culley D."/>
            <person name="Magnuson J.K."/>
            <person name="James T.Y."/>
            <person name="O'Malley M.A."/>
            <person name="Stajich J.E."/>
            <person name="Spatafora J.W."/>
            <person name="Visel A."/>
            <person name="Grigoriev I.V."/>
        </authorList>
    </citation>
    <scope>NUCLEOTIDE SEQUENCE [LARGE SCALE GENOMIC DNA]</scope>
    <source>
        <strain evidence="3 4">NRRL 3301</strain>
    </source>
</reference>
<accession>A0A1X2GGG0</accession>
<proteinExistence type="predicted"/>
<gene>
    <name evidence="3" type="ORF">DM01DRAFT_1383795</name>
</gene>
<name>A0A1X2GGG0_9FUNG</name>
<feature type="region of interest" description="Disordered" evidence="1">
    <location>
        <begin position="505"/>
        <end position="527"/>
    </location>
</feature>
<feature type="transmembrane region" description="Helical" evidence="2">
    <location>
        <begin position="85"/>
        <end position="105"/>
    </location>
</feature>
<dbReference type="AlphaFoldDB" id="A0A1X2GGG0"/>
<keyword evidence="2" id="KW-1133">Transmembrane helix</keyword>
<evidence type="ECO:0000313" key="4">
    <source>
        <dbReference type="Proteomes" id="UP000242146"/>
    </source>
</evidence>
<evidence type="ECO:0000313" key="3">
    <source>
        <dbReference type="EMBL" id="ORX53187.1"/>
    </source>
</evidence>
<feature type="transmembrane region" description="Helical" evidence="2">
    <location>
        <begin position="200"/>
        <end position="222"/>
    </location>
</feature>
<sequence>MDDGATENAFWRPCPNGVCYCDYRLTIRGCTTTDELRILTIVAAAWSGACIAAVLTWLYHRVAIRGQLVFEMHGWFPRPKPIESLMFFALFFNIARLIHSCILLTDQAPWPVFRLIVYDLGWQCGFAAFSCYFFGVAHTLAASSKTIYNAWIRNPERVDVLCVVFITIPFILPTIFNILTGVNASQGNNDSAIFFTKVNYYIWMCLAIFLGIFVFFAGVRLVKLLTSHMVTKANQRVNIMKIKAGATKVKLTVFFGCVCIWGLAFFSGLFATARYGIITNNVYVGLVSGVINFIGIAATTLILTVLVVEPGFVNSLSSWSLGSSSEARSHPSQYMMSNMGTTTLENSYHTMSMKKHTKAEATTDTFDEDTTLATGITTSDTDSRHNLMQPSNPSLRNYADQNNYEGSRQQQAQSPVSPRSPIAQQFSSHGMASFDESYQSATSKSSFERPKIATSPRMNHSPRLGGIDRSPRLMPVRPGSPSLGQVEEDRLHYNHAIGQLRLPANYVSPEDRRRQELDPLGQNHSRY</sequence>
<keyword evidence="4" id="KW-1185">Reference proteome</keyword>
<dbReference type="Proteomes" id="UP000242146">
    <property type="component" value="Unassembled WGS sequence"/>
</dbReference>
<dbReference type="STRING" id="101127.A0A1X2GGG0"/>
<feature type="region of interest" description="Disordered" evidence="1">
    <location>
        <begin position="374"/>
        <end position="475"/>
    </location>
</feature>
<dbReference type="OrthoDB" id="2283251at2759"/>
<feature type="transmembrane region" description="Helical" evidence="2">
    <location>
        <begin position="38"/>
        <end position="59"/>
    </location>
</feature>
<feature type="transmembrane region" description="Helical" evidence="2">
    <location>
        <begin position="125"/>
        <end position="148"/>
    </location>
</feature>
<keyword evidence="2" id="KW-0472">Membrane</keyword>
<organism evidence="3 4">
    <name type="scientific">Hesseltinella vesiculosa</name>
    <dbReference type="NCBI Taxonomy" id="101127"/>
    <lineage>
        <taxon>Eukaryota</taxon>
        <taxon>Fungi</taxon>
        <taxon>Fungi incertae sedis</taxon>
        <taxon>Mucoromycota</taxon>
        <taxon>Mucoromycotina</taxon>
        <taxon>Mucoromycetes</taxon>
        <taxon>Mucorales</taxon>
        <taxon>Cunninghamellaceae</taxon>
        <taxon>Hesseltinella</taxon>
    </lineage>
</organism>